<keyword evidence="1" id="KW-0472">Membrane</keyword>
<feature type="transmembrane region" description="Helical" evidence="1">
    <location>
        <begin position="184"/>
        <end position="208"/>
    </location>
</feature>
<dbReference type="OrthoDB" id="2742220at2759"/>
<evidence type="ECO:0000313" key="3">
    <source>
        <dbReference type="Proteomes" id="UP000807306"/>
    </source>
</evidence>
<feature type="transmembrane region" description="Helical" evidence="1">
    <location>
        <begin position="229"/>
        <end position="257"/>
    </location>
</feature>
<evidence type="ECO:0000313" key="2">
    <source>
        <dbReference type="EMBL" id="KAF9523847.1"/>
    </source>
</evidence>
<keyword evidence="1" id="KW-1133">Transmembrane helix</keyword>
<keyword evidence="1" id="KW-0812">Transmembrane</keyword>
<organism evidence="2 3">
    <name type="scientific">Crepidotus variabilis</name>
    <dbReference type="NCBI Taxonomy" id="179855"/>
    <lineage>
        <taxon>Eukaryota</taxon>
        <taxon>Fungi</taxon>
        <taxon>Dikarya</taxon>
        <taxon>Basidiomycota</taxon>
        <taxon>Agaricomycotina</taxon>
        <taxon>Agaricomycetes</taxon>
        <taxon>Agaricomycetidae</taxon>
        <taxon>Agaricales</taxon>
        <taxon>Agaricineae</taxon>
        <taxon>Crepidotaceae</taxon>
        <taxon>Crepidotus</taxon>
    </lineage>
</organism>
<feature type="transmembrane region" description="Helical" evidence="1">
    <location>
        <begin position="133"/>
        <end position="152"/>
    </location>
</feature>
<evidence type="ECO:0000256" key="1">
    <source>
        <dbReference type="SAM" id="Phobius"/>
    </source>
</evidence>
<accession>A0A9P6JK30</accession>
<gene>
    <name evidence="2" type="ORF">CPB83DRAFT_910356</name>
</gene>
<dbReference type="EMBL" id="MU157909">
    <property type="protein sequence ID" value="KAF9523847.1"/>
    <property type="molecule type" value="Genomic_DNA"/>
</dbReference>
<proteinExistence type="predicted"/>
<name>A0A9P6JK30_9AGAR</name>
<reference evidence="2" key="1">
    <citation type="submission" date="2020-11" db="EMBL/GenBank/DDBJ databases">
        <authorList>
            <consortium name="DOE Joint Genome Institute"/>
            <person name="Ahrendt S."/>
            <person name="Riley R."/>
            <person name="Andreopoulos W."/>
            <person name="Labutti K."/>
            <person name="Pangilinan J."/>
            <person name="Ruiz-Duenas F.J."/>
            <person name="Barrasa J.M."/>
            <person name="Sanchez-Garcia M."/>
            <person name="Camarero S."/>
            <person name="Miyauchi S."/>
            <person name="Serrano A."/>
            <person name="Linde D."/>
            <person name="Babiker R."/>
            <person name="Drula E."/>
            <person name="Ayuso-Fernandez I."/>
            <person name="Pacheco R."/>
            <person name="Padilla G."/>
            <person name="Ferreira P."/>
            <person name="Barriuso J."/>
            <person name="Kellner H."/>
            <person name="Castanera R."/>
            <person name="Alfaro M."/>
            <person name="Ramirez L."/>
            <person name="Pisabarro A.G."/>
            <person name="Kuo A."/>
            <person name="Tritt A."/>
            <person name="Lipzen A."/>
            <person name="He G."/>
            <person name="Yan M."/>
            <person name="Ng V."/>
            <person name="Cullen D."/>
            <person name="Martin F."/>
            <person name="Rosso M.-N."/>
            <person name="Henrissat B."/>
            <person name="Hibbett D."/>
            <person name="Martinez A.T."/>
            <person name="Grigoriev I.V."/>
        </authorList>
    </citation>
    <scope>NUCLEOTIDE SEQUENCE</scope>
    <source>
        <strain evidence="2">CBS 506.95</strain>
    </source>
</reference>
<comment type="caution">
    <text evidence="2">The sequence shown here is derived from an EMBL/GenBank/DDBJ whole genome shotgun (WGS) entry which is preliminary data.</text>
</comment>
<feature type="transmembrane region" description="Helical" evidence="1">
    <location>
        <begin position="269"/>
        <end position="286"/>
    </location>
</feature>
<dbReference type="Proteomes" id="UP000807306">
    <property type="component" value="Unassembled WGS sequence"/>
</dbReference>
<feature type="transmembrane region" description="Helical" evidence="1">
    <location>
        <begin position="68"/>
        <end position="90"/>
    </location>
</feature>
<keyword evidence="3" id="KW-1185">Reference proteome</keyword>
<sequence>MSSSHSSPLGFLSSRGYVYRGGALRPSDITNEKITNTVFGLYIWEWMTSLHFEWDFLTGKRRFTWPMAVYFACRYLMLVYIFFYVTIVNVRSPSVPLNCTPLIIVYRLAGDLAVGLASGSLAIRTIAIWNRNIFVIIVLSVFMAAHVVLSVLDTVEYVGKSLFNDGIKFPDAIVGCLSSSDNNYLLQLFALALAFDFTVLALTLYKTLGSTTASVRQRMVTWRNRHRAFVNIQLLLVQQGILFFFLALCINVIQIILLLYRGVPGVNRLFTPLAYVVYVIISCRAVRSLSFSLSDTTFSRSHITASSLRFTPHSLT</sequence>
<dbReference type="AlphaFoldDB" id="A0A9P6JK30"/>
<protein>
    <submittedName>
        <fullName evidence="2">Uncharacterized protein</fullName>
    </submittedName>
</protein>